<keyword evidence="4" id="KW-1185">Reference proteome</keyword>
<reference evidence="3" key="1">
    <citation type="submission" date="2022-02" db="EMBL/GenBank/DDBJ databases">
        <authorList>
            <person name="Leng L."/>
        </authorList>
    </citation>
    <scope>NUCLEOTIDE SEQUENCE</scope>
    <source>
        <strain evidence="3">JI</strain>
    </source>
</reference>
<evidence type="ECO:0000259" key="1">
    <source>
        <dbReference type="PROSITE" id="PS51736"/>
    </source>
</evidence>
<evidence type="ECO:0000313" key="3">
    <source>
        <dbReference type="EMBL" id="MDF9407203.1"/>
    </source>
</evidence>
<dbReference type="GO" id="GO:0003677">
    <property type="term" value="F:DNA binding"/>
    <property type="evidence" value="ECO:0007669"/>
    <property type="project" value="InterPro"/>
</dbReference>
<evidence type="ECO:0000259" key="2">
    <source>
        <dbReference type="PROSITE" id="PS51737"/>
    </source>
</evidence>
<dbReference type="GO" id="GO:0000150">
    <property type="term" value="F:DNA strand exchange activity"/>
    <property type="evidence" value="ECO:0007669"/>
    <property type="project" value="InterPro"/>
</dbReference>
<feature type="domain" description="Recombinase" evidence="2">
    <location>
        <begin position="173"/>
        <end position="295"/>
    </location>
</feature>
<accession>A0A9X4H2D2</accession>
<dbReference type="Gene3D" id="3.40.50.1390">
    <property type="entry name" value="Resolvase, N-terminal catalytic domain"/>
    <property type="match status" value="1"/>
</dbReference>
<dbReference type="SUPFAM" id="SSF53041">
    <property type="entry name" value="Resolvase-like"/>
    <property type="match status" value="1"/>
</dbReference>
<dbReference type="PANTHER" id="PTHR30461">
    <property type="entry name" value="DNA-INVERTASE FROM LAMBDOID PROPHAGE"/>
    <property type="match status" value="1"/>
</dbReference>
<dbReference type="InterPro" id="IPR006119">
    <property type="entry name" value="Resolv_N"/>
</dbReference>
<dbReference type="Gene3D" id="3.90.1750.20">
    <property type="entry name" value="Putative Large Serine Recombinase, Chain B, Domain 2"/>
    <property type="match status" value="1"/>
</dbReference>
<feature type="domain" description="Resolvase/invertase-type recombinase catalytic" evidence="1">
    <location>
        <begin position="17"/>
        <end position="164"/>
    </location>
</feature>
<gene>
    <name evidence="3" type="ORF">L7E55_02335</name>
</gene>
<dbReference type="CDD" id="cd00338">
    <property type="entry name" value="Ser_Recombinase"/>
    <property type="match status" value="1"/>
</dbReference>
<dbReference type="Pfam" id="PF07508">
    <property type="entry name" value="Recombinase"/>
    <property type="match status" value="1"/>
</dbReference>
<protein>
    <submittedName>
        <fullName evidence="3">Recombinase family protein</fullName>
    </submittedName>
</protein>
<organism evidence="3 4">
    <name type="scientific">Pelotomaculum isophthalicicum JI</name>
    <dbReference type="NCBI Taxonomy" id="947010"/>
    <lineage>
        <taxon>Bacteria</taxon>
        <taxon>Bacillati</taxon>
        <taxon>Bacillota</taxon>
        <taxon>Clostridia</taxon>
        <taxon>Eubacteriales</taxon>
        <taxon>Desulfotomaculaceae</taxon>
        <taxon>Pelotomaculum</taxon>
    </lineage>
</organism>
<dbReference type="Pfam" id="PF00239">
    <property type="entry name" value="Resolvase"/>
    <property type="match status" value="1"/>
</dbReference>
<dbReference type="SMART" id="SM00857">
    <property type="entry name" value="Resolvase"/>
    <property type="match status" value="1"/>
</dbReference>
<dbReference type="PROSITE" id="PS51736">
    <property type="entry name" value="RECOMBINASES_3"/>
    <property type="match status" value="1"/>
</dbReference>
<name>A0A9X4H2D2_9FIRM</name>
<dbReference type="PROSITE" id="PS51737">
    <property type="entry name" value="RECOMBINASE_DNA_BIND"/>
    <property type="match status" value="1"/>
</dbReference>
<dbReference type="Proteomes" id="UP001154312">
    <property type="component" value="Unassembled WGS sequence"/>
</dbReference>
<dbReference type="RefSeq" id="WP_277442380.1">
    <property type="nucleotide sequence ID" value="NZ_JAKOAV010000002.1"/>
</dbReference>
<proteinExistence type="predicted"/>
<dbReference type="InterPro" id="IPR036162">
    <property type="entry name" value="Resolvase-like_N_sf"/>
</dbReference>
<dbReference type="InterPro" id="IPR011109">
    <property type="entry name" value="DNA_bind_recombinase_dom"/>
</dbReference>
<sequence length="295" mass="33921">MNKNIIEIPANKKESLRVAAYCRVSTPYEEQQSSLDAQVRYYIDFITNHPSWTLAEIYAEQASGTRFDNRTEFNRMMKDCRAGKIDYIITKSVSRFGRNTLPFLQGFNELVGMGITIYFEMEGLDSSDWRMRKIITAAAAVAQNESESRSADIKWGIRQSFVKGNVKLNHTNFLGYTKDEDGRLVVVEEEAKIVRLIYDLYLKGNGCRKIKSYLEKNGIKTVTGKTEWSTSTIDRILSNEKYIGTVLSQKTFVKDCLTHKQVKNNGKLPMYLIENDHEAIISKEVFEEVQRRKSS</sequence>
<dbReference type="InterPro" id="IPR038109">
    <property type="entry name" value="DNA_bind_recomb_sf"/>
</dbReference>
<comment type="caution">
    <text evidence="3">The sequence shown here is derived from an EMBL/GenBank/DDBJ whole genome shotgun (WGS) entry which is preliminary data.</text>
</comment>
<evidence type="ECO:0000313" key="4">
    <source>
        <dbReference type="Proteomes" id="UP001154312"/>
    </source>
</evidence>
<dbReference type="AlphaFoldDB" id="A0A9X4H2D2"/>
<dbReference type="InterPro" id="IPR050639">
    <property type="entry name" value="SSR_resolvase"/>
</dbReference>
<dbReference type="EMBL" id="JAKOAV010000002">
    <property type="protein sequence ID" value="MDF9407203.1"/>
    <property type="molecule type" value="Genomic_DNA"/>
</dbReference>
<dbReference type="PANTHER" id="PTHR30461:SF23">
    <property type="entry name" value="DNA RECOMBINASE-RELATED"/>
    <property type="match status" value="1"/>
</dbReference>